<keyword evidence="3 6" id="KW-1133">Transmembrane helix</keyword>
<dbReference type="GO" id="GO:0140680">
    <property type="term" value="F:histone H3K36me/H3K36me2 demethylase activity"/>
    <property type="evidence" value="ECO:0007669"/>
    <property type="project" value="UniProtKB-EC"/>
</dbReference>
<accession>A0AAJ0GC32</accession>
<evidence type="ECO:0000259" key="7">
    <source>
        <dbReference type="PROSITE" id="PS51469"/>
    </source>
</evidence>
<dbReference type="EC" id="1.14.11.27" evidence="8"/>
<evidence type="ECO:0000256" key="6">
    <source>
        <dbReference type="SAM" id="Phobius"/>
    </source>
</evidence>
<feature type="region of interest" description="Disordered" evidence="5">
    <location>
        <begin position="1"/>
        <end position="99"/>
    </location>
</feature>
<dbReference type="Gene3D" id="2.60.120.260">
    <property type="entry name" value="Galactose-binding domain-like"/>
    <property type="match status" value="1"/>
</dbReference>
<keyword evidence="9" id="KW-1185">Reference proteome</keyword>
<feature type="transmembrane region" description="Helical" evidence="6">
    <location>
        <begin position="162"/>
        <end position="185"/>
    </location>
</feature>
<reference evidence="8" key="1">
    <citation type="submission" date="2023-04" db="EMBL/GenBank/DDBJ databases">
        <title>Black Yeasts Isolated from many extreme environments.</title>
        <authorList>
            <person name="Coleine C."/>
            <person name="Stajich J.E."/>
            <person name="Selbmann L."/>
        </authorList>
    </citation>
    <scope>NUCLEOTIDE SEQUENCE</scope>
    <source>
        <strain evidence="8">CCFEE 5312</strain>
    </source>
</reference>
<evidence type="ECO:0000313" key="8">
    <source>
        <dbReference type="EMBL" id="KAK3049757.1"/>
    </source>
</evidence>
<dbReference type="GO" id="GO:0043495">
    <property type="term" value="F:protein-membrane adaptor activity"/>
    <property type="evidence" value="ECO:0007669"/>
    <property type="project" value="TreeGrafter"/>
</dbReference>
<evidence type="ECO:0000313" key="9">
    <source>
        <dbReference type="Proteomes" id="UP001271007"/>
    </source>
</evidence>
<dbReference type="AlphaFoldDB" id="A0AAJ0GC32"/>
<evidence type="ECO:0000256" key="3">
    <source>
        <dbReference type="ARBA" id="ARBA00022989"/>
    </source>
</evidence>
<dbReference type="EMBL" id="JAWDJX010000037">
    <property type="protein sequence ID" value="KAK3049757.1"/>
    <property type="molecule type" value="Genomic_DNA"/>
</dbReference>
<dbReference type="GO" id="GO:0034993">
    <property type="term" value="C:meiotic nuclear membrane microtubule tethering complex"/>
    <property type="evidence" value="ECO:0007669"/>
    <property type="project" value="TreeGrafter"/>
</dbReference>
<dbReference type="InterPro" id="IPR012919">
    <property type="entry name" value="SUN_dom"/>
</dbReference>
<gene>
    <name evidence="8" type="primary">MDV1_2</name>
    <name evidence="8" type="ORF">LTR09_008933</name>
</gene>
<evidence type="ECO:0000256" key="5">
    <source>
        <dbReference type="SAM" id="MobiDB-lite"/>
    </source>
</evidence>
<proteinExistence type="predicted"/>
<evidence type="ECO:0000256" key="2">
    <source>
        <dbReference type="ARBA" id="ARBA00022692"/>
    </source>
</evidence>
<dbReference type="InterPro" id="IPR045119">
    <property type="entry name" value="SUN1-5"/>
</dbReference>
<evidence type="ECO:0000256" key="1">
    <source>
        <dbReference type="ARBA" id="ARBA00004370"/>
    </source>
</evidence>
<keyword evidence="4 6" id="KW-0472">Membrane</keyword>
<protein>
    <submittedName>
        <fullName evidence="8">Mitochondrial fission protein</fullName>
        <ecNumber evidence="8">1.14.11.27</ecNumber>
    </submittedName>
</protein>
<comment type="subcellular location">
    <subcellularLocation>
        <location evidence="1">Membrane</location>
    </subcellularLocation>
</comment>
<keyword evidence="2 6" id="KW-0812">Transmembrane</keyword>
<dbReference type="PANTHER" id="PTHR12911">
    <property type="entry name" value="SAD1/UNC-84-LIKE PROTEIN-RELATED"/>
    <property type="match status" value="1"/>
</dbReference>
<dbReference type="Proteomes" id="UP001271007">
    <property type="component" value="Unassembled WGS sequence"/>
</dbReference>
<dbReference type="PANTHER" id="PTHR12911:SF8">
    <property type="entry name" value="KLAROID PROTEIN-RELATED"/>
    <property type="match status" value="1"/>
</dbReference>
<organism evidence="8 9">
    <name type="scientific">Extremus antarcticus</name>
    <dbReference type="NCBI Taxonomy" id="702011"/>
    <lineage>
        <taxon>Eukaryota</taxon>
        <taxon>Fungi</taxon>
        <taxon>Dikarya</taxon>
        <taxon>Ascomycota</taxon>
        <taxon>Pezizomycotina</taxon>
        <taxon>Dothideomycetes</taxon>
        <taxon>Dothideomycetidae</taxon>
        <taxon>Mycosphaerellales</taxon>
        <taxon>Extremaceae</taxon>
        <taxon>Extremus</taxon>
    </lineage>
</organism>
<feature type="region of interest" description="Disordered" evidence="5">
    <location>
        <begin position="109"/>
        <end position="128"/>
    </location>
</feature>
<evidence type="ECO:0000256" key="4">
    <source>
        <dbReference type="ARBA" id="ARBA00023136"/>
    </source>
</evidence>
<comment type="caution">
    <text evidence="8">The sequence shown here is derived from an EMBL/GenBank/DDBJ whole genome shotgun (WGS) entry which is preliminary data.</text>
</comment>
<keyword evidence="8" id="KW-0560">Oxidoreductase</keyword>
<feature type="compositionally biased region" description="Polar residues" evidence="5">
    <location>
        <begin position="23"/>
        <end position="42"/>
    </location>
</feature>
<dbReference type="PROSITE" id="PS51469">
    <property type="entry name" value="SUN"/>
    <property type="match status" value="1"/>
</dbReference>
<sequence>MAATPARVTRARSKTPLPAVGARQSQAYGTSGKATLGQQLRGQSASFEEQFEESRATASTVVGASAFASGRGGSLDQDDGASEATSSRAAAQPRRHYSRRPAAILEEVEERAPRAAQQPPPQEQSVLGRDATVLDHDARYNGVFARLRAGLYRQWANPSSPFWFLALIGVVAFLSALGGIVSMFVPAPAAVVAYREHFSLGMRYTFFQQPFDTPPPVWVRYVSDTLELFKEESAKVDGLAKSAVDKWLAEKKFASIDVTRDEMHTIMRFNQVHNQFRAMHTVNWFSVGIGARIDPYLTSATKTLGGKSILGAIYDTINPLAVTPNPPITALLKWDEATECWCGTPDSKGYVQLGVITHDFFYPEEITIEHIPRAATLRPDAAPKDYEVWIDLGTEERATALRKEWEGDSYVAEKGGCGEPPGKTFFCAGKSNYDIGYKNHVQPYHLWTFAAHDKMATNKVVVRSVSNHGADYTCFYRIRMVGQKVDASEEATVDNKFVHMMLASGGR</sequence>
<name>A0AAJ0GC32_9PEZI</name>
<feature type="domain" description="SUN" evidence="7">
    <location>
        <begin position="290"/>
        <end position="485"/>
    </location>
</feature>